<dbReference type="Proteomes" id="UP000177987">
    <property type="component" value="Unassembled WGS sequence"/>
</dbReference>
<reference evidence="2 3" key="1">
    <citation type="journal article" date="2016" name="Nat. Commun.">
        <title>Thousands of microbial genomes shed light on interconnected biogeochemical processes in an aquifer system.</title>
        <authorList>
            <person name="Anantharaman K."/>
            <person name="Brown C.T."/>
            <person name="Hug L.A."/>
            <person name="Sharon I."/>
            <person name="Castelle C.J."/>
            <person name="Probst A.J."/>
            <person name="Thomas B.C."/>
            <person name="Singh A."/>
            <person name="Wilkins M.J."/>
            <person name="Karaoz U."/>
            <person name="Brodie E.L."/>
            <person name="Williams K.H."/>
            <person name="Hubbard S.S."/>
            <person name="Banfield J.F."/>
        </authorList>
    </citation>
    <scope>NUCLEOTIDE SEQUENCE [LARGE SCALE GENOMIC DNA]</scope>
</reference>
<gene>
    <name evidence="2" type="ORF">A2937_02905</name>
</gene>
<dbReference type="STRING" id="1802727.A2937_02905"/>
<dbReference type="AlphaFoldDB" id="A0A1G2SGB7"/>
<keyword evidence="1" id="KW-1133">Transmembrane helix</keyword>
<proteinExistence type="predicted"/>
<organism evidence="2 3">
    <name type="scientific">Candidatus Yonathbacteria bacterium RIFCSPLOWO2_01_FULL_47_33b</name>
    <dbReference type="NCBI Taxonomy" id="1802727"/>
    <lineage>
        <taxon>Bacteria</taxon>
        <taxon>Candidatus Yonathiibacteriota</taxon>
    </lineage>
</organism>
<sequence length="61" mass="6519">MGGLGVVVGLAWNEAIKGLIEYFLPFAGAGTLVAKFVYAVLLTVIIVVATTYLFRTPKESE</sequence>
<dbReference type="Pfam" id="PF18898">
    <property type="entry name" value="DUF5654"/>
    <property type="match status" value="1"/>
</dbReference>
<keyword evidence="1" id="KW-0472">Membrane</keyword>
<name>A0A1G2SGB7_9BACT</name>
<evidence type="ECO:0000256" key="1">
    <source>
        <dbReference type="SAM" id="Phobius"/>
    </source>
</evidence>
<comment type="caution">
    <text evidence="2">The sequence shown here is derived from an EMBL/GenBank/DDBJ whole genome shotgun (WGS) entry which is preliminary data.</text>
</comment>
<feature type="transmembrane region" description="Helical" evidence="1">
    <location>
        <begin position="32"/>
        <end position="54"/>
    </location>
</feature>
<evidence type="ECO:0000313" key="2">
    <source>
        <dbReference type="EMBL" id="OHA84127.1"/>
    </source>
</evidence>
<protein>
    <submittedName>
        <fullName evidence="2">Uncharacterized protein</fullName>
    </submittedName>
</protein>
<dbReference type="EMBL" id="MHUW01000007">
    <property type="protein sequence ID" value="OHA84127.1"/>
    <property type="molecule type" value="Genomic_DNA"/>
</dbReference>
<evidence type="ECO:0000313" key="3">
    <source>
        <dbReference type="Proteomes" id="UP000177987"/>
    </source>
</evidence>
<accession>A0A1G2SGB7</accession>
<keyword evidence="1" id="KW-0812">Transmembrane</keyword>
<dbReference type="InterPro" id="IPR043713">
    <property type="entry name" value="DUF5654"/>
</dbReference>